<dbReference type="Proteomes" id="UP000826188">
    <property type="component" value="Unassembled WGS sequence"/>
</dbReference>
<feature type="chain" id="PRO_5046032808" evidence="1">
    <location>
        <begin position="20"/>
        <end position="467"/>
    </location>
</feature>
<organism evidence="2 3">
    <name type="scientific">Hymenobacter profundi</name>
    <dbReference type="NCBI Taxonomy" id="1982110"/>
    <lineage>
        <taxon>Bacteria</taxon>
        <taxon>Pseudomonadati</taxon>
        <taxon>Bacteroidota</taxon>
        <taxon>Cytophagia</taxon>
        <taxon>Cytophagales</taxon>
        <taxon>Hymenobacteraceae</taxon>
        <taxon>Hymenobacter</taxon>
    </lineage>
</organism>
<name>A0ABS6WW36_9BACT</name>
<evidence type="ECO:0000256" key="1">
    <source>
        <dbReference type="SAM" id="SignalP"/>
    </source>
</evidence>
<keyword evidence="1" id="KW-0732">Signal</keyword>
<dbReference type="RefSeq" id="WP_219157314.1">
    <property type="nucleotide sequence ID" value="NZ_JAHWGL010000010.1"/>
</dbReference>
<gene>
    <name evidence="2" type="ORF">KYK14_04555</name>
</gene>
<sequence length="467" mass="52947">MRTALLLLLLLLPKSWVSACTIVSGTDRKGQTWAMNNEDFFHTSSNYVNVFPTKDKYTLGYITLTYGSPESSVQGGVNEAGLFFDINALPPPQQYKLSVGRKPFPHGNMLEYMLQHCKSVPEFLALWDTYYLPDLGDQIHIADKYGNLAVIAPDTILRATKQLTSTNFNVCDTGPQKQNCWRYPIAQKLLAEEGVSQASLVKIAAATSQREFTTSVYTNIHNLSTGEIWFYLAEEYQTPWHTSVAALLKQGKQHILLASKFPQNASRRLAALLKTKGTPQAVGRFLQDSQFSASQKESQLRLAFLNDFYVDKEFAKANVLFPLWEQYMYTNKRLDSTEVQFTKAEVLAVNGRNREAIQVLEALRKPSWKTNALLANLRDTEEANAMIELSGYAEAKSVVVEVKGDYSFFRFMQKTPTGWRLRLKSNREEVKYCFYIDGKRVLNPAQPVLQNQETVKGDFVSFNTLKL</sequence>
<accession>A0ABS6WW36</accession>
<proteinExistence type="predicted"/>
<keyword evidence="3" id="KW-1185">Reference proteome</keyword>
<protein>
    <submittedName>
        <fullName evidence="2">C45 family peptidase</fullName>
    </submittedName>
</protein>
<dbReference type="EMBL" id="JAHWGL010000010">
    <property type="protein sequence ID" value="MBW3127805.1"/>
    <property type="molecule type" value="Genomic_DNA"/>
</dbReference>
<feature type="signal peptide" evidence="1">
    <location>
        <begin position="1"/>
        <end position="19"/>
    </location>
</feature>
<evidence type="ECO:0000313" key="3">
    <source>
        <dbReference type="Proteomes" id="UP000826188"/>
    </source>
</evidence>
<evidence type="ECO:0000313" key="2">
    <source>
        <dbReference type="EMBL" id="MBW3127805.1"/>
    </source>
</evidence>
<reference evidence="2 3" key="1">
    <citation type="submission" date="2021-07" db="EMBL/GenBank/DDBJ databases">
        <title>Hymenobacter profundi sp. nov., isolated from deep-sea water.</title>
        <authorList>
            <person name="Kim M.K."/>
        </authorList>
    </citation>
    <scope>NUCLEOTIDE SEQUENCE [LARGE SCALE GENOMIC DNA]</scope>
    <source>
        <strain evidence="2 3">M2</strain>
    </source>
</reference>
<comment type="caution">
    <text evidence="2">The sequence shown here is derived from an EMBL/GenBank/DDBJ whole genome shotgun (WGS) entry which is preliminary data.</text>
</comment>